<organism evidence="2 3">
    <name type="scientific">Pleurodeles waltl</name>
    <name type="common">Iberian ribbed newt</name>
    <dbReference type="NCBI Taxonomy" id="8319"/>
    <lineage>
        <taxon>Eukaryota</taxon>
        <taxon>Metazoa</taxon>
        <taxon>Chordata</taxon>
        <taxon>Craniata</taxon>
        <taxon>Vertebrata</taxon>
        <taxon>Euteleostomi</taxon>
        <taxon>Amphibia</taxon>
        <taxon>Batrachia</taxon>
        <taxon>Caudata</taxon>
        <taxon>Salamandroidea</taxon>
        <taxon>Salamandridae</taxon>
        <taxon>Pleurodelinae</taxon>
        <taxon>Pleurodeles</taxon>
    </lineage>
</organism>
<evidence type="ECO:0000313" key="2">
    <source>
        <dbReference type="EMBL" id="KAJ1108072.1"/>
    </source>
</evidence>
<dbReference type="EMBL" id="JANPWB010000013">
    <property type="protein sequence ID" value="KAJ1108072.1"/>
    <property type="molecule type" value="Genomic_DNA"/>
</dbReference>
<dbReference type="Proteomes" id="UP001066276">
    <property type="component" value="Chromosome 9"/>
</dbReference>
<keyword evidence="3" id="KW-1185">Reference proteome</keyword>
<proteinExistence type="predicted"/>
<dbReference type="AlphaFoldDB" id="A0AAV7MWS8"/>
<protein>
    <submittedName>
        <fullName evidence="2">Uncharacterized protein</fullName>
    </submittedName>
</protein>
<sequence length="199" mass="21058">MSQPQQAARSLSLSLRRPALLTSAQRCSRFITPGPAQPRSARAPGSGRLDSSLQLFLSVRWSLRPIRFCSFKIVPPAPGRMPIFIGPHQGLPGRPSTAGLGSQVVAPPGAVRGVPRLSRSMRHVASASPGVTRQRPAHLTSARCCLSFVTPVRPSPGPHPHRVTDAWIRLCSSPSRSDGLDSPPGSAASGSHPWHPGGC</sequence>
<accession>A0AAV7MWS8</accession>
<evidence type="ECO:0000313" key="3">
    <source>
        <dbReference type="Proteomes" id="UP001066276"/>
    </source>
</evidence>
<feature type="compositionally biased region" description="Low complexity" evidence="1">
    <location>
        <begin position="182"/>
        <end position="191"/>
    </location>
</feature>
<feature type="region of interest" description="Disordered" evidence="1">
    <location>
        <begin position="174"/>
        <end position="199"/>
    </location>
</feature>
<reference evidence="2" key="1">
    <citation type="journal article" date="2022" name="bioRxiv">
        <title>Sequencing and chromosome-scale assembly of the giantPleurodeles waltlgenome.</title>
        <authorList>
            <person name="Brown T."/>
            <person name="Elewa A."/>
            <person name="Iarovenko S."/>
            <person name="Subramanian E."/>
            <person name="Araus A.J."/>
            <person name="Petzold A."/>
            <person name="Susuki M."/>
            <person name="Suzuki K.-i.T."/>
            <person name="Hayashi T."/>
            <person name="Toyoda A."/>
            <person name="Oliveira C."/>
            <person name="Osipova E."/>
            <person name="Leigh N.D."/>
            <person name="Simon A."/>
            <person name="Yun M.H."/>
        </authorList>
    </citation>
    <scope>NUCLEOTIDE SEQUENCE</scope>
    <source>
        <strain evidence="2">20211129_DDA</strain>
        <tissue evidence="2">Liver</tissue>
    </source>
</reference>
<gene>
    <name evidence="2" type="ORF">NDU88_005455</name>
</gene>
<comment type="caution">
    <text evidence="2">The sequence shown here is derived from an EMBL/GenBank/DDBJ whole genome shotgun (WGS) entry which is preliminary data.</text>
</comment>
<evidence type="ECO:0000256" key="1">
    <source>
        <dbReference type="SAM" id="MobiDB-lite"/>
    </source>
</evidence>
<name>A0AAV7MWS8_PLEWA</name>